<feature type="active site" description="5-glutamyl coenzyme A thioester intermediate" evidence="3">
    <location>
        <position position="245"/>
    </location>
</feature>
<dbReference type="InterPro" id="IPR026888">
    <property type="entry name" value="AcetylCoA_hyd_C"/>
</dbReference>
<name>A0A223ASE5_9FIRM</name>
<keyword evidence="3" id="KW-0963">Cytoplasm</keyword>
<evidence type="ECO:0000256" key="1">
    <source>
        <dbReference type="ARBA" id="ARBA00009632"/>
    </source>
</evidence>
<evidence type="ECO:0000313" key="7">
    <source>
        <dbReference type="Proteomes" id="UP000214689"/>
    </source>
</evidence>
<evidence type="ECO:0000259" key="4">
    <source>
        <dbReference type="Pfam" id="PF02550"/>
    </source>
</evidence>
<comment type="catalytic activity">
    <reaction evidence="3">
        <text>butanoate + acetyl-CoA = butanoyl-CoA + acetate</text>
        <dbReference type="Rhea" id="RHEA:30071"/>
        <dbReference type="ChEBI" id="CHEBI:17968"/>
        <dbReference type="ChEBI" id="CHEBI:30089"/>
        <dbReference type="ChEBI" id="CHEBI:57288"/>
        <dbReference type="ChEBI" id="CHEBI:57371"/>
    </reaction>
</comment>
<feature type="binding site" evidence="3">
    <location>
        <position position="344"/>
    </location>
    <ligand>
        <name>CoA</name>
        <dbReference type="ChEBI" id="CHEBI:57287"/>
    </ligand>
</feature>
<comment type="function">
    <text evidence="3">Coenzyme A-transferase that converts butyrate to butyryl-CoA.</text>
</comment>
<dbReference type="PANTHER" id="PTHR21432">
    <property type="entry name" value="ACETYL-COA HYDROLASE-RELATED"/>
    <property type="match status" value="1"/>
</dbReference>
<reference evidence="7" key="1">
    <citation type="submission" date="2016-05" db="EMBL/GenBank/DDBJ databases">
        <authorList>
            <person name="Holder M.E."/>
            <person name="Ajami N.J."/>
            <person name="Petrosino J.F."/>
        </authorList>
    </citation>
    <scope>NUCLEOTIDE SEQUENCE [LARGE SCALE GENOMIC DNA]</scope>
    <source>
        <strain evidence="7">ATCC 700696</strain>
    </source>
</reference>
<evidence type="ECO:0000256" key="2">
    <source>
        <dbReference type="ARBA" id="ARBA00022679"/>
    </source>
</evidence>
<dbReference type="GO" id="GO:0006084">
    <property type="term" value="P:acetyl-CoA metabolic process"/>
    <property type="evidence" value="ECO:0007669"/>
    <property type="project" value="UniProtKB-UniRule"/>
</dbReference>
<feature type="binding site" evidence="3">
    <location>
        <position position="321"/>
    </location>
    <ligand>
        <name>CoA</name>
        <dbReference type="ChEBI" id="CHEBI:57287"/>
    </ligand>
</feature>
<dbReference type="InterPro" id="IPR037171">
    <property type="entry name" value="NagB/RpiA_transferase-like"/>
</dbReference>
<dbReference type="GO" id="GO:0005737">
    <property type="term" value="C:cytoplasm"/>
    <property type="evidence" value="ECO:0007669"/>
    <property type="project" value="UniProtKB-SubCell"/>
</dbReference>
<dbReference type="EC" id="2.8.3.-" evidence="3"/>
<dbReference type="Gene3D" id="3.40.1080.20">
    <property type="entry name" value="Acetyl-CoA hydrolase/transferase C-terminal domain"/>
    <property type="match status" value="1"/>
</dbReference>
<comment type="similarity">
    <text evidence="1 3">Belongs to the acetyl-CoA hydrolase/transferase family.</text>
</comment>
<dbReference type="Gene3D" id="3.40.1080.10">
    <property type="entry name" value="Glutaconate Coenzyme A-transferase"/>
    <property type="match status" value="1"/>
</dbReference>
<gene>
    <name evidence="6" type="ORF">AXF17_04830</name>
</gene>
<accession>A0A223ASE5</accession>
<dbReference type="PANTHER" id="PTHR21432:SF20">
    <property type="entry name" value="ACETYL-COA HYDROLASE"/>
    <property type="match status" value="1"/>
</dbReference>
<comment type="subcellular location">
    <subcellularLocation>
        <location evidence="3">Cytoplasm</location>
    </subcellularLocation>
</comment>
<sequence>MILMNYREIYNQKLKTPSEAAQVVKSGDWVDFGCYQGFPALFDEALAARKTELKDVKVRALLITKPLQIAEQDPEAEHFTYNSWHMIGYERKLSDRGLCKFIPMVFRNLPEYYRRFLSVNVAVMGVTPMDEHGYFNMSMSNSHARAVFDVADVIILEVNEKLPFVHGLENTIHISEVDMVIEGEHEGLTEFPSIVAGSVEEKIAESIVDRMTDGACIQLGVGGMPDAIGKLIAESELKNLGIHTELLVNAYLDMYKAGKITNLNKHGIMRGKSVFSIAHGTKELFDWVANNPSMCCAPINYVNGLDVIGEIDNFVSINSCIAVDLFGQISAESAGTRHISGTGGQLDFLTAGFKNPRAQSFITLPSTFTDKKGNLHSNIKPIFTDGDIITDPRSQAYTMVTEYGIENLAGASVWERAEKLINLAHPEFREELIKSAKDVNVWRRSNKR</sequence>
<feature type="domain" description="Acetyl-CoA hydrolase/transferase C-terminal" evidence="5">
    <location>
        <begin position="280"/>
        <end position="436"/>
    </location>
</feature>
<dbReference type="Pfam" id="PF13336">
    <property type="entry name" value="AcetylCoA_hyd_C"/>
    <property type="match status" value="1"/>
</dbReference>
<keyword evidence="2 3" id="KW-0808">Transferase</keyword>
<protein>
    <recommendedName>
        <fullName evidence="3">Probable butyrate:acetyl-CoA coenzyme A-transferase</fullName>
        <shortName evidence="3">Butyrate CoA-transferase</shortName>
        <ecNumber evidence="3">2.8.3.-</ecNumber>
    </recommendedName>
</protein>
<dbReference type="GO" id="GO:0019605">
    <property type="term" value="P:butyrate metabolic process"/>
    <property type="evidence" value="ECO:0007669"/>
    <property type="project" value="UniProtKB-UniRule"/>
</dbReference>
<keyword evidence="7" id="KW-1185">Reference proteome</keyword>
<dbReference type="InterPro" id="IPR023990">
    <property type="entry name" value="Butryl-CoA_acetate_CoA_Tfrase"/>
</dbReference>
<proteinExistence type="inferred from homology"/>
<comment type="pathway">
    <text evidence="3">Lipid metabolism; butanoate metabolism.</text>
</comment>
<dbReference type="InterPro" id="IPR046433">
    <property type="entry name" value="ActCoA_hydro"/>
</dbReference>
<dbReference type="Pfam" id="PF02550">
    <property type="entry name" value="AcetylCoA_hydro"/>
    <property type="match status" value="1"/>
</dbReference>
<dbReference type="InterPro" id="IPR038460">
    <property type="entry name" value="AcetylCoA_hyd_C_sf"/>
</dbReference>
<evidence type="ECO:0000313" key="6">
    <source>
        <dbReference type="EMBL" id="ASS37839.1"/>
    </source>
</evidence>
<feature type="domain" description="Acetyl-CoA hydrolase/transferase N-terminal" evidence="4">
    <location>
        <begin position="6"/>
        <end position="183"/>
    </location>
</feature>
<evidence type="ECO:0000256" key="3">
    <source>
        <dbReference type="HAMAP-Rule" id="MF_03228"/>
    </source>
</evidence>
<keyword evidence="3" id="KW-0276">Fatty acid metabolism</keyword>
<dbReference type="EMBL" id="CP016199">
    <property type="protein sequence ID" value="ASS37839.1"/>
    <property type="molecule type" value="Genomic_DNA"/>
</dbReference>
<dbReference type="AlphaFoldDB" id="A0A223ASE5"/>
<dbReference type="InterPro" id="IPR003702">
    <property type="entry name" value="ActCoA_hydro_N"/>
</dbReference>
<organism evidence="6 7">
    <name type="scientific">Mogibacterium pumilum</name>
    <dbReference type="NCBI Taxonomy" id="86332"/>
    <lineage>
        <taxon>Bacteria</taxon>
        <taxon>Bacillati</taxon>
        <taxon>Bacillota</taxon>
        <taxon>Clostridia</taxon>
        <taxon>Peptostreptococcales</taxon>
        <taxon>Anaerovoracaceae</taxon>
        <taxon>Mogibacterium</taxon>
    </lineage>
</organism>
<dbReference type="GO" id="GO:0008775">
    <property type="term" value="F:acetate CoA-transferase activity"/>
    <property type="evidence" value="ECO:0007669"/>
    <property type="project" value="InterPro"/>
</dbReference>
<dbReference type="Gene3D" id="3.30.750.70">
    <property type="entry name" value="4-hydroxybutyrate coenzyme like domains"/>
    <property type="match status" value="1"/>
</dbReference>
<evidence type="ECO:0000259" key="5">
    <source>
        <dbReference type="Pfam" id="PF13336"/>
    </source>
</evidence>
<feature type="binding site" evidence="3">
    <location>
        <begin position="220"/>
        <end position="224"/>
    </location>
    <ligand>
        <name>CoA</name>
        <dbReference type="ChEBI" id="CHEBI:57287"/>
    </ligand>
</feature>
<dbReference type="SUPFAM" id="SSF100950">
    <property type="entry name" value="NagB/RpiA/CoA transferase-like"/>
    <property type="match status" value="2"/>
</dbReference>
<keyword evidence="3" id="KW-0443">Lipid metabolism</keyword>
<dbReference type="HAMAP" id="MF_03228">
    <property type="entry name" value="But_CoA_trans"/>
    <property type="match status" value="1"/>
</dbReference>
<dbReference type="UniPathway" id="UPA00863"/>
<dbReference type="GO" id="GO:0006083">
    <property type="term" value="P:acetate metabolic process"/>
    <property type="evidence" value="ECO:0007669"/>
    <property type="project" value="InterPro"/>
</dbReference>
<dbReference type="Proteomes" id="UP000214689">
    <property type="component" value="Chromosome"/>
</dbReference>